<feature type="region of interest" description="Disordered" evidence="1">
    <location>
        <begin position="188"/>
        <end position="354"/>
    </location>
</feature>
<organism evidence="3 4">
    <name type="scientific">Paraeggerthella hongkongensis</name>
    <dbReference type="NCBI Taxonomy" id="230658"/>
    <lineage>
        <taxon>Bacteria</taxon>
        <taxon>Bacillati</taxon>
        <taxon>Actinomycetota</taxon>
        <taxon>Coriobacteriia</taxon>
        <taxon>Eggerthellales</taxon>
        <taxon>Eggerthellaceae</taxon>
        <taxon>Paraeggerthella</taxon>
    </lineage>
</organism>
<dbReference type="EMBL" id="QICD01000008">
    <property type="protein sequence ID" value="RNL45068.1"/>
    <property type="molecule type" value="Genomic_DNA"/>
</dbReference>
<feature type="transmembrane region" description="Helical" evidence="2">
    <location>
        <begin position="153"/>
        <end position="175"/>
    </location>
</feature>
<proteinExistence type="predicted"/>
<evidence type="ECO:0000256" key="2">
    <source>
        <dbReference type="SAM" id="Phobius"/>
    </source>
</evidence>
<dbReference type="AlphaFoldDB" id="A0A3N0BD09"/>
<gene>
    <name evidence="3" type="ORF">DMP08_05730</name>
</gene>
<keyword evidence="2" id="KW-0812">Transmembrane</keyword>
<accession>A0A3N0BD09</accession>
<evidence type="ECO:0000313" key="4">
    <source>
        <dbReference type="Proteomes" id="UP000278632"/>
    </source>
</evidence>
<name>A0A3N0BD09_9ACTN</name>
<feature type="transmembrane region" description="Helical" evidence="2">
    <location>
        <begin position="47"/>
        <end position="68"/>
    </location>
</feature>
<keyword evidence="2" id="KW-0472">Membrane</keyword>
<dbReference type="Proteomes" id="UP000278632">
    <property type="component" value="Unassembled WGS sequence"/>
</dbReference>
<keyword evidence="2" id="KW-1133">Transmembrane helix</keyword>
<comment type="caution">
    <text evidence="3">The sequence shown here is derived from an EMBL/GenBank/DDBJ whole genome shotgun (WGS) entry which is preliminary data.</text>
</comment>
<dbReference type="RefSeq" id="WP_123191996.1">
    <property type="nucleotide sequence ID" value="NZ_QICD01000008.1"/>
</dbReference>
<protein>
    <submittedName>
        <fullName evidence="3">Uncharacterized protein</fullName>
    </submittedName>
</protein>
<feature type="compositionally biased region" description="Gly residues" evidence="1">
    <location>
        <begin position="254"/>
        <end position="329"/>
    </location>
</feature>
<keyword evidence="4" id="KW-1185">Reference proteome</keyword>
<dbReference type="OrthoDB" id="3176175at2"/>
<feature type="compositionally biased region" description="Low complexity" evidence="1">
    <location>
        <begin position="330"/>
        <end position="354"/>
    </location>
</feature>
<evidence type="ECO:0000256" key="1">
    <source>
        <dbReference type="SAM" id="MobiDB-lite"/>
    </source>
</evidence>
<evidence type="ECO:0000313" key="3">
    <source>
        <dbReference type="EMBL" id="RNL45068.1"/>
    </source>
</evidence>
<feature type="compositionally biased region" description="Low complexity" evidence="1">
    <location>
        <begin position="227"/>
        <end position="253"/>
    </location>
</feature>
<reference evidence="4" key="1">
    <citation type="submission" date="2018-05" db="EMBL/GenBank/DDBJ databases">
        <title>Genome Sequencing of selected type strains of the family Eggerthellaceae.</title>
        <authorList>
            <person name="Danylec N."/>
            <person name="Stoll D.A."/>
            <person name="Doetsch A."/>
            <person name="Huch M."/>
        </authorList>
    </citation>
    <scope>NUCLEOTIDE SEQUENCE [LARGE SCALE GENOMIC DNA]</scope>
    <source>
        <strain evidence="4">DSM 16106</strain>
    </source>
</reference>
<sequence length="354" mass="33083">MERNARDDNPGKGGSLRALFDDLSLPQVVAGALAAVTSMLLASQIGIYGSVIGVGVGSIVSAVASQLYKKFFTASAEKLRELKPGDPGYGSDDDSRAASTVALSPVGETAVLRPVTVRRSLTPRIGDAALLGDVTAQRVRDNRERKRRTQRKIVAVSAASAVAAVLISAFAVNLITQGEGFGARPEPLVSVQRQEAPQDVGGASTGQGQAGSSGSAASADTQKPGKSEGSSAGSGSSAGQQGSPGADGSNSGSAGTGTGDGSGSSGAGGSGSGAAGGSGSGAGTGSGGAGGTDAGGPADGGSGSGSGSTSGGSSGSSGSGSATGSGSGSSTGSTAPASAQAAAGPAGSSASVTA</sequence>